<keyword evidence="2" id="KW-1185">Reference proteome</keyword>
<protein>
    <recommendedName>
        <fullName evidence="3">DUF1344 domain-containing protein</fullName>
    </recommendedName>
</protein>
<dbReference type="Proteomes" id="UP000241764">
    <property type="component" value="Unassembled WGS sequence"/>
</dbReference>
<evidence type="ECO:0000313" key="1">
    <source>
        <dbReference type="EMBL" id="PSH63636.1"/>
    </source>
</evidence>
<proteinExistence type="predicted"/>
<dbReference type="EMBL" id="PGGM01000006">
    <property type="protein sequence ID" value="PSH63636.1"/>
    <property type="molecule type" value="Genomic_DNA"/>
</dbReference>
<accession>A0A2P7BB35</accession>
<evidence type="ECO:0000313" key="2">
    <source>
        <dbReference type="Proteomes" id="UP000241764"/>
    </source>
</evidence>
<dbReference type="InterPro" id="IPR009780">
    <property type="entry name" value="DUF1344"/>
</dbReference>
<reference evidence="2" key="1">
    <citation type="submission" date="2017-11" db="EMBL/GenBank/DDBJ databases">
        <authorList>
            <person name="Kuznetsova I."/>
            <person name="Sazanova A."/>
            <person name="Chirak E."/>
            <person name="Safronova V."/>
            <person name="Willems A."/>
        </authorList>
    </citation>
    <scope>NUCLEOTIDE SEQUENCE [LARGE SCALE GENOMIC DNA]</scope>
    <source>
        <strain evidence="2">CCBAU 03422</strain>
    </source>
</reference>
<dbReference type="Pfam" id="PF07076">
    <property type="entry name" value="DUF1344"/>
    <property type="match status" value="1"/>
</dbReference>
<dbReference type="AlphaFoldDB" id="A0A2P7BB35"/>
<organism evidence="1 2">
    <name type="scientific">Phyllobacterium sophorae</name>
    <dbReference type="NCBI Taxonomy" id="1520277"/>
    <lineage>
        <taxon>Bacteria</taxon>
        <taxon>Pseudomonadati</taxon>
        <taxon>Pseudomonadota</taxon>
        <taxon>Alphaproteobacteria</taxon>
        <taxon>Hyphomicrobiales</taxon>
        <taxon>Phyllobacteriaceae</taxon>
        <taxon>Phyllobacterium</taxon>
    </lineage>
</organism>
<comment type="caution">
    <text evidence="1">The sequence shown here is derived from an EMBL/GenBank/DDBJ whole genome shotgun (WGS) entry which is preliminary data.</text>
</comment>
<dbReference type="OrthoDB" id="8117315at2"/>
<gene>
    <name evidence="1" type="ORF">CU103_15415</name>
</gene>
<evidence type="ECO:0008006" key="3">
    <source>
        <dbReference type="Google" id="ProtNLM"/>
    </source>
</evidence>
<name>A0A2P7BB35_9HYPH</name>
<sequence length="145" mass="15406">MMCRCGDGTMQSLSKLGLAHRLPSKTGPGRFVMKKIILAISALALATGVAAAAQAPRSYPSAMRAAHPAAQLFSTTGTVESLDPRSKTVQLTTGTKYQLPKTADLRGVAVGEKVRISWTAQDPYGTSFGNSESDEFHANRLVVVR</sequence>